<evidence type="ECO:0000313" key="3">
    <source>
        <dbReference type="Proteomes" id="UP000179807"/>
    </source>
</evidence>
<dbReference type="AlphaFoldDB" id="A0A1J4K7W8"/>
<keyword evidence="3" id="KW-1185">Reference proteome</keyword>
<name>A0A1J4K7W8_9EUKA</name>
<comment type="caution">
    <text evidence="2">The sequence shown here is derived from an EMBL/GenBank/DDBJ whole genome shotgun (WGS) entry which is preliminary data.</text>
</comment>
<dbReference type="RefSeq" id="XP_068360721.1">
    <property type="nucleotide sequence ID" value="XM_068492376.1"/>
</dbReference>
<dbReference type="Pfam" id="PF22602">
    <property type="entry name" value="NXF_NTF2"/>
    <property type="match status" value="1"/>
</dbReference>
<dbReference type="VEuPathDB" id="TrichDB:TRFO_05240"/>
<sequence length="228" mass="25773">MNNQTNQLEPFLPPNRDPIEFVLTEASTRGWGTGLVQDLPKPYDAILKTVPRGVPIPSTRPKFVLGNFIPATINPEESPIHHLILDFFDCCWRDMKTIGKYYHPHAVFSATMDVDVDNMIPRFKSFNRDYCDNHVKMGPVAVGPIEISQRLCDLFGPGFYAHPTSYVFNLFMPECCGLVVHGAFQVDEGKKSYVYCFDRSFLIGVVDNGIFIINDHIFIRTAKLPGSL</sequence>
<protein>
    <recommendedName>
        <fullName evidence="1">Nuclear transport factor 2 domain-containing protein</fullName>
    </recommendedName>
</protein>
<gene>
    <name evidence="2" type="ORF">TRFO_05240</name>
</gene>
<proteinExistence type="predicted"/>
<dbReference type="Proteomes" id="UP000179807">
    <property type="component" value="Unassembled WGS sequence"/>
</dbReference>
<evidence type="ECO:0000313" key="2">
    <source>
        <dbReference type="EMBL" id="OHT07585.1"/>
    </source>
</evidence>
<evidence type="ECO:0000259" key="1">
    <source>
        <dbReference type="Pfam" id="PF22602"/>
    </source>
</evidence>
<dbReference type="InterPro" id="IPR002075">
    <property type="entry name" value="NTF2_dom"/>
</dbReference>
<dbReference type="OrthoDB" id="10651567at2759"/>
<dbReference type="GeneID" id="94827080"/>
<organism evidence="2 3">
    <name type="scientific">Tritrichomonas foetus</name>
    <dbReference type="NCBI Taxonomy" id="1144522"/>
    <lineage>
        <taxon>Eukaryota</taxon>
        <taxon>Metamonada</taxon>
        <taxon>Parabasalia</taxon>
        <taxon>Tritrichomonadida</taxon>
        <taxon>Tritrichomonadidae</taxon>
        <taxon>Tritrichomonas</taxon>
    </lineage>
</organism>
<feature type="domain" description="Nuclear transport factor 2" evidence="1">
    <location>
        <begin position="86"/>
        <end position="220"/>
    </location>
</feature>
<dbReference type="SUPFAM" id="SSF54427">
    <property type="entry name" value="NTF2-like"/>
    <property type="match status" value="1"/>
</dbReference>
<reference evidence="2" key="1">
    <citation type="submission" date="2016-10" db="EMBL/GenBank/DDBJ databases">
        <authorList>
            <person name="Benchimol M."/>
            <person name="Almeida L.G."/>
            <person name="Vasconcelos A.T."/>
            <person name="Perreira-Neves A."/>
            <person name="Rosa I.A."/>
            <person name="Tasca T."/>
            <person name="Bogo M.R."/>
            <person name="de Souza W."/>
        </authorList>
    </citation>
    <scope>NUCLEOTIDE SEQUENCE [LARGE SCALE GENOMIC DNA]</scope>
    <source>
        <strain evidence="2">K</strain>
    </source>
</reference>
<dbReference type="Gene3D" id="3.10.450.50">
    <property type="match status" value="1"/>
</dbReference>
<accession>A0A1J4K7W8</accession>
<dbReference type="EMBL" id="MLAK01000693">
    <property type="protein sequence ID" value="OHT07585.1"/>
    <property type="molecule type" value="Genomic_DNA"/>
</dbReference>
<dbReference type="InterPro" id="IPR032710">
    <property type="entry name" value="NTF2-like_dom_sf"/>
</dbReference>